<dbReference type="PANTHER" id="PTHR28055:SF1">
    <property type="entry name" value="ALTERED INHERITANCE OF MITOCHONDRIA PROTEIN 41, MITOCHONDRIAL"/>
    <property type="match status" value="1"/>
</dbReference>
<dbReference type="SUPFAM" id="SSF89095">
    <property type="entry name" value="GatB/YqeY motif"/>
    <property type="match status" value="1"/>
</dbReference>
<reference evidence="1" key="2">
    <citation type="submission" date="2020-09" db="EMBL/GenBank/DDBJ databases">
        <authorList>
            <person name="Sun Q."/>
            <person name="Ohkuma M."/>
        </authorList>
    </citation>
    <scope>NUCLEOTIDE SEQUENCE</scope>
    <source>
        <strain evidence="1">JCM 31311</strain>
    </source>
</reference>
<dbReference type="InterPro" id="IPR042184">
    <property type="entry name" value="YqeY/Aim41_N"/>
</dbReference>
<dbReference type="Pfam" id="PF09424">
    <property type="entry name" value="YqeY"/>
    <property type="match status" value="1"/>
</dbReference>
<dbReference type="RefSeq" id="WP_189091879.1">
    <property type="nucleotide sequence ID" value="NZ_BMQL01000024.1"/>
</dbReference>
<sequence>MTLFERLKADLLHARRGGPELSATAGSLRVLVGEAEGLQKSARRQHTGPLDDAEMLALIQKTVVGLDEAISQATSLGRDTSAARAERALLGAYLPAALTPAELDQVILEVLRGQPEARLGDVMRELQARHRGQFDGNTARLRIQELLSARPGVADAGMSSNTSGR</sequence>
<dbReference type="AlphaFoldDB" id="A0A918CFA6"/>
<comment type="caution">
    <text evidence="1">The sequence shown here is derived from an EMBL/GenBank/DDBJ whole genome shotgun (WGS) entry which is preliminary data.</text>
</comment>
<organism evidence="1 2">
    <name type="scientific">Deinococcus ruber</name>
    <dbReference type="NCBI Taxonomy" id="1848197"/>
    <lineage>
        <taxon>Bacteria</taxon>
        <taxon>Thermotogati</taxon>
        <taxon>Deinococcota</taxon>
        <taxon>Deinococci</taxon>
        <taxon>Deinococcales</taxon>
        <taxon>Deinococcaceae</taxon>
        <taxon>Deinococcus</taxon>
    </lineage>
</organism>
<proteinExistence type="predicted"/>
<dbReference type="Gene3D" id="1.10.1510.10">
    <property type="entry name" value="Uncharacterised protein YqeY/AIM41 PF09424, N-terminal domain"/>
    <property type="match status" value="1"/>
</dbReference>
<dbReference type="GO" id="GO:0016884">
    <property type="term" value="F:carbon-nitrogen ligase activity, with glutamine as amido-N-donor"/>
    <property type="evidence" value="ECO:0007669"/>
    <property type="project" value="InterPro"/>
</dbReference>
<dbReference type="InterPro" id="IPR019004">
    <property type="entry name" value="YqeY/Aim41"/>
</dbReference>
<evidence type="ECO:0008006" key="3">
    <source>
        <dbReference type="Google" id="ProtNLM"/>
    </source>
</evidence>
<accession>A0A918CFA6</accession>
<dbReference type="InterPro" id="IPR003789">
    <property type="entry name" value="Asn/Gln_tRNA_amidoTrase-B-like"/>
</dbReference>
<dbReference type="Proteomes" id="UP000603865">
    <property type="component" value="Unassembled WGS sequence"/>
</dbReference>
<dbReference type="PANTHER" id="PTHR28055">
    <property type="entry name" value="ALTERED INHERITANCE OF MITOCHONDRIA PROTEIN 41, MITOCHONDRIAL"/>
    <property type="match status" value="1"/>
</dbReference>
<reference evidence="1" key="1">
    <citation type="journal article" date="2014" name="Int. J. Syst. Evol. Microbiol.">
        <title>Complete genome sequence of Corynebacterium casei LMG S-19264T (=DSM 44701T), isolated from a smear-ripened cheese.</title>
        <authorList>
            <consortium name="US DOE Joint Genome Institute (JGI-PGF)"/>
            <person name="Walter F."/>
            <person name="Albersmeier A."/>
            <person name="Kalinowski J."/>
            <person name="Ruckert C."/>
        </authorList>
    </citation>
    <scope>NUCLEOTIDE SEQUENCE</scope>
    <source>
        <strain evidence="1">JCM 31311</strain>
    </source>
</reference>
<keyword evidence="2" id="KW-1185">Reference proteome</keyword>
<name>A0A918CFA6_9DEIO</name>
<gene>
    <name evidence="1" type="ORF">GCM10008957_35860</name>
</gene>
<evidence type="ECO:0000313" key="2">
    <source>
        <dbReference type="Proteomes" id="UP000603865"/>
    </source>
</evidence>
<evidence type="ECO:0000313" key="1">
    <source>
        <dbReference type="EMBL" id="GGR20263.1"/>
    </source>
</evidence>
<protein>
    <recommendedName>
        <fullName evidence="3">GatB/YqeY domain-containing protein</fullName>
    </recommendedName>
</protein>
<dbReference type="EMBL" id="BMQL01000024">
    <property type="protein sequence ID" value="GGR20263.1"/>
    <property type="molecule type" value="Genomic_DNA"/>
</dbReference>